<organism evidence="1 2">
    <name type="scientific">Octopus vulgaris</name>
    <name type="common">Common octopus</name>
    <dbReference type="NCBI Taxonomy" id="6645"/>
    <lineage>
        <taxon>Eukaryota</taxon>
        <taxon>Metazoa</taxon>
        <taxon>Spiralia</taxon>
        <taxon>Lophotrochozoa</taxon>
        <taxon>Mollusca</taxon>
        <taxon>Cephalopoda</taxon>
        <taxon>Coleoidea</taxon>
        <taxon>Octopodiformes</taxon>
        <taxon>Octopoda</taxon>
        <taxon>Incirrata</taxon>
        <taxon>Octopodidae</taxon>
        <taxon>Octopus</taxon>
    </lineage>
</organism>
<dbReference type="AlphaFoldDB" id="A0AA36AZ34"/>
<proteinExistence type="predicted"/>
<dbReference type="EMBL" id="OX597819">
    <property type="protein sequence ID" value="CAI9724409.1"/>
    <property type="molecule type" value="Genomic_DNA"/>
</dbReference>
<name>A0AA36AZ34_OCTVU</name>
<reference evidence="1" key="1">
    <citation type="submission" date="2023-08" db="EMBL/GenBank/DDBJ databases">
        <authorList>
            <person name="Alioto T."/>
            <person name="Alioto T."/>
            <person name="Gomez Garrido J."/>
        </authorList>
    </citation>
    <scope>NUCLEOTIDE SEQUENCE</scope>
</reference>
<evidence type="ECO:0000313" key="2">
    <source>
        <dbReference type="Proteomes" id="UP001162480"/>
    </source>
</evidence>
<dbReference type="Proteomes" id="UP001162480">
    <property type="component" value="Chromosome 6"/>
</dbReference>
<evidence type="ECO:0000313" key="1">
    <source>
        <dbReference type="EMBL" id="CAI9724409.1"/>
    </source>
</evidence>
<sequence length="335" mass="38292">MASAVSCPHFIHMLLNQTELTFPQLNIQDNITIVQTDLVKVWTYYQTHFLGIFIHFLSKLDSIFYKKSQLVSNQIQASHNSLLQIALSNMSATLSQYVTVLKNQTEKEYDQLCAPAKRIQTECHYPAACSKLTPTFDAIFYCYLKQTLSYLVDTILFLDSPCHNTQLASAVSCPHFIHMLLNQTGLTFPQLSIQDNITIAQTDLVKIALSNMSATLRKYVTVLENQTEKEYDHLCAPAKRIPTKCHYPAACSKFTPISDAIFYCYLKQTLSYLFDTILFLDSPIFSNIKQNVEVDDSLLLPDDVPITKQRWFTIITLHALHENINHIQNTLESFM</sequence>
<keyword evidence="2" id="KW-1185">Reference proteome</keyword>
<protein>
    <submittedName>
        <fullName evidence="1">Uncharacterized protein</fullName>
    </submittedName>
</protein>
<accession>A0AA36AZ34</accession>
<gene>
    <name evidence="1" type="ORF">OCTVUL_1B023130</name>
</gene>